<reference evidence="2" key="1">
    <citation type="submission" date="2020-05" db="UniProtKB">
        <authorList>
            <consortium name="EnsemblMetazoa"/>
        </authorList>
    </citation>
    <scope>IDENTIFICATION</scope>
    <source>
        <strain evidence="2">TTRI</strain>
    </source>
</reference>
<feature type="domain" description="Trafficking kinesin-binding protein C-terminal" evidence="1">
    <location>
        <begin position="21"/>
        <end position="149"/>
    </location>
</feature>
<name>A0A1A9VR72_GLOAU</name>
<organism evidence="2 3">
    <name type="scientific">Glossina austeni</name>
    <name type="common">Savannah tsetse fly</name>
    <dbReference type="NCBI Taxonomy" id="7395"/>
    <lineage>
        <taxon>Eukaryota</taxon>
        <taxon>Metazoa</taxon>
        <taxon>Ecdysozoa</taxon>
        <taxon>Arthropoda</taxon>
        <taxon>Hexapoda</taxon>
        <taxon>Insecta</taxon>
        <taxon>Pterygota</taxon>
        <taxon>Neoptera</taxon>
        <taxon>Endopterygota</taxon>
        <taxon>Diptera</taxon>
        <taxon>Brachycera</taxon>
        <taxon>Muscomorpha</taxon>
        <taxon>Hippoboscoidea</taxon>
        <taxon>Glossinidae</taxon>
        <taxon>Glossina</taxon>
    </lineage>
</organism>
<dbReference type="PANTHER" id="PTHR15751:SF12">
    <property type="entry name" value="TRAFFICKING KINESIN-BINDING PROTEIN MILT"/>
    <property type="match status" value="1"/>
</dbReference>
<dbReference type="STRING" id="7395.A0A1A9VR72"/>
<dbReference type="VEuPathDB" id="VectorBase:GAUT044945"/>
<dbReference type="SMART" id="SM01423">
    <property type="entry name" value="Milton"/>
    <property type="match status" value="1"/>
</dbReference>
<dbReference type="GO" id="GO:0048311">
    <property type="term" value="P:mitochondrion distribution"/>
    <property type="evidence" value="ECO:0007669"/>
    <property type="project" value="TreeGrafter"/>
</dbReference>
<dbReference type="Pfam" id="PF12448">
    <property type="entry name" value="Milton"/>
    <property type="match status" value="1"/>
</dbReference>
<dbReference type="GO" id="GO:0031410">
    <property type="term" value="C:cytoplasmic vesicle"/>
    <property type="evidence" value="ECO:0007669"/>
    <property type="project" value="TreeGrafter"/>
</dbReference>
<dbReference type="GO" id="GO:0006605">
    <property type="term" value="P:protein targeting"/>
    <property type="evidence" value="ECO:0007669"/>
    <property type="project" value="TreeGrafter"/>
</dbReference>
<dbReference type="Proteomes" id="UP000078200">
    <property type="component" value="Unassembled WGS sequence"/>
</dbReference>
<dbReference type="AlphaFoldDB" id="A0A1A9VR72"/>
<protein>
    <submittedName>
        <fullName evidence="2">Milton domain-containing protein</fullName>
    </submittedName>
</protein>
<accession>A0A1A9VR72</accession>
<evidence type="ECO:0000313" key="2">
    <source>
        <dbReference type="EnsemblMetazoa" id="GAUT044945-PA"/>
    </source>
</evidence>
<dbReference type="PANTHER" id="PTHR15751">
    <property type="entry name" value="TRAFFICKING KINESIN-BINDING PROTEIN"/>
    <property type="match status" value="1"/>
</dbReference>
<dbReference type="InterPro" id="IPR022154">
    <property type="entry name" value="TRAK1/2_C"/>
</dbReference>
<dbReference type="GO" id="GO:0017022">
    <property type="term" value="F:myosin binding"/>
    <property type="evidence" value="ECO:0007669"/>
    <property type="project" value="TreeGrafter"/>
</dbReference>
<sequence>MSLLQYLPDSDTVRQKWNCIKYRCGVNEQPGPRMSTMIYGDKQLDENNFNSENAFTLRSASCESLASQSEDCFSQPSGVPGVPGAKELEAALNRLTPAEVLARRAMLSYAPAGTYSYDDNLPMAGLPLGIRTPNSIMSTGSSGVSSTNM</sequence>
<dbReference type="InterPro" id="IPR051946">
    <property type="entry name" value="Intracell_Traff-Reg"/>
</dbReference>
<dbReference type="EnsemblMetazoa" id="GAUT044945-RA">
    <property type="protein sequence ID" value="GAUT044945-PA"/>
    <property type="gene ID" value="GAUT044945"/>
</dbReference>
<keyword evidence="3" id="KW-1185">Reference proteome</keyword>
<proteinExistence type="predicted"/>
<evidence type="ECO:0000259" key="1">
    <source>
        <dbReference type="SMART" id="SM01423"/>
    </source>
</evidence>
<evidence type="ECO:0000313" key="3">
    <source>
        <dbReference type="Proteomes" id="UP000078200"/>
    </source>
</evidence>
<dbReference type="GO" id="GO:0047496">
    <property type="term" value="P:vesicle transport along microtubule"/>
    <property type="evidence" value="ECO:0007669"/>
    <property type="project" value="TreeGrafter"/>
</dbReference>
<dbReference type="GO" id="GO:0005739">
    <property type="term" value="C:mitochondrion"/>
    <property type="evidence" value="ECO:0007669"/>
    <property type="project" value="TreeGrafter"/>
</dbReference>